<dbReference type="PATRIC" id="fig|883158.3.peg.1894"/>
<dbReference type="eggNOG" id="ENOG5030XKA">
    <property type="taxonomic scope" value="Bacteria"/>
</dbReference>
<proteinExistence type="predicted"/>
<evidence type="ECO:0000313" key="3">
    <source>
        <dbReference type="Proteomes" id="UP000016023"/>
    </source>
</evidence>
<dbReference type="AlphaFoldDB" id="H1Q4Q1"/>
<evidence type="ECO:0000256" key="1">
    <source>
        <dbReference type="SAM" id="SignalP"/>
    </source>
</evidence>
<dbReference type="Proteomes" id="UP000016023">
    <property type="component" value="Unassembled WGS sequence"/>
</dbReference>
<gene>
    <name evidence="2" type="ORF">HMPREF9140_01889</name>
</gene>
<comment type="caution">
    <text evidence="2">The sequence shown here is derived from an EMBL/GenBank/DDBJ whole genome shotgun (WGS) entry which is preliminary data.</text>
</comment>
<keyword evidence="3" id="KW-1185">Reference proteome</keyword>
<reference evidence="2 3" key="1">
    <citation type="submission" date="2011-12" db="EMBL/GenBank/DDBJ databases">
        <title>The Genome Sequence of Prevotella micans F0438.</title>
        <authorList>
            <consortium name="The Broad Institute Genome Sequencing Platform"/>
            <person name="Earl A."/>
            <person name="Ward D."/>
            <person name="Feldgarden M."/>
            <person name="Gevers D."/>
            <person name="Izard J."/>
            <person name="Baranova O.V."/>
            <person name="Blanton J.M."/>
            <person name="Wade W.G."/>
            <person name="Dewhirst F.E."/>
            <person name="Young S.K."/>
            <person name="Zeng Q."/>
            <person name="Gargeya S."/>
            <person name="Fitzgerald M."/>
            <person name="Haas B."/>
            <person name="Abouelleil A."/>
            <person name="Alvarado L."/>
            <person name="Arachchi H.M."/>
            <person name="Berlin A."/>
            <person name="Chapman S.B."/>
            <person name="Gearin G."/>
            <person name="Goldberg J."/>
            <person name="Griggs A."/>
            <person name="Gujja S."/>
            <person name="Hansen M."/>
            <person name="Heiman D."/>
            <person name="Howarth C."/>
            <person name="Larimer J."/>
            <person name="Lui A."/>
            <person name="MacDonald P.J.P."/>
            <person name="McCowen C."/>
            <person name="Montmayeur A."/>
            <person name="Murphy C."/>
            <person name="Neiman D."/>
            <person name="Pearson M."/>
            <person name="Priest M."/>
            <person name="Roberts A."/>
            <person name="Saif S."/>
            <person name="Shea T."/>
            <person name="Sisk P."/>
            <person name="Stolte C."/>
            <person name="Sykes S."/>
            <person name="Wortman J."/>
            <person name="Nusbaum C."/>
            <person name="Birren B."/>
        </authorList>
    </citation>
    <scope>NUCLEOTIDE SEQUENCE [LARGE SCALE GENOMIC DNA]</scope>
    <source>
        <strain evidence="2 3">F0438</strain>
    </source>
</reference>
<protein>
    <submittedName>
        <fullName evidence="2">Uncharacterized protein</fullName>
    </submittedName>
</protein>
<keyword evidence="1" id="KW-0732">Signal</keyword>
<sequence length="281" mass="32646">MKLDFRIYLALITTIMSLTASAQGTFFLSYSNNCSVEKPNALITLQKPDGSISTLVDELKGVYQQDSLPCEHGKYSLLTVIRTKYCGNDSLRRSFTVNEKEFVDCRVTLEHNVKDRYASQCNDSIFECDIEITKLHEKEDGVNIRFIKYNDDRDADVPGPLFIIKNNTRDTLCGEWLPGYFWGAVARIDKGKRLFYKVGYLCSSWVDSPPLYPDSIKYSWIGSLGNILRPGRYRYRVRYYKKGNKTDENKSETKEQADFRWFARLDELYSIYCDFEVKEVK</sequence>
<feature type="signal peptide" evidence="1">
    <location>
        <begin position="1"/>
        <end position="22"/>
    </location>
</feature>
<dbReference type="STRING" id="883158.HMPREF9140_01889"/>
<dbReference type="RefSeq" id="WP_006953476.1">
    <property type="nucleotide sequence ID" value="NZ_JH594523.1"/>
</dbReference>
<dbReference type="HOGENOM" id="CLU_989928_0_0_10"/>
<dbReference type="EMBL" id="AGWK01000052">
    <property type="protein sequence ID" value="EHO66944.1"/>
    <property type="molecule type" value="Genomic_DNA"/>
</dbReference>
<organism evidence="2 3">
    <name type="scientific">Prevotella micans F0438</name>
    <dbReference type="NCBI Taxonomy" id="883158"/>
    <lineage>
        <taxon>Bacteria</taxon>
        <taxon>Pseudomonadati</taxon>
        <taxon>Bacteroidota</taxon>
        <taxon>Bacteroidia</taxon>
        <taxon>Bacteroidales</taxon>
        <taxon>Prevotellaceae</taxon>
        <taxon>Prevotella</taxon>
    </lineage>
</organism>
<name>H1Q4Q1_9BACT</name>
<feature type="chain" id="PRO_5003552684" evidence="1">
    <location>
        <begin position="23"/>
        <end position="281"/>
    </location>
</feature>
<evidence type="ECO:0000313" key="2">
    <source>
        <dbReference type="EMBL" id="EHO66944.1"/>
    </source>
</evidence>
<accession>H1Q4Q1</accession>